<gene>
    <name evidence="9" type="ORF">KME07_06765</name>
</gene>
<reference evidence="9" key="1">
    <citation type="submission" date="2021-05" db="EMBL/GenBank/DDBJ databases">
        <authorList>
            <person name="Pietrasiak N."/>
            <person name="Ward R."/>
            <person name="Stajich J.E."/>
            <person name="Kurbessoian T."/>
        </authorList>
    </citation>
    <scope>NUCLEOTIDE SEQUENCE</scope>
    <source>
        <strain evidence="9">GSE-TBD4-15B</strain>
    </source>
</reference>
<dbReference type="Gene3D" id="1.10.4030.10">
    <property type="entry name" value="Porin chaperone SurA, peptide-binding domain"/>
    <property type="match status" value="1"/>
</dbReference>
<dbReference type="EC" id="5.2.1.8" evidence="2"/>
<dbReference type="InterPro" id="IPR027304">
    <property type="entry name" value="Trigger_fact/SurA_dom_sf"/>
</dbReference>
<dbReference type="PANTHER" id="PTHR47245">
    <property type="entry name" value="PEPTIDYLPROLYL ISOMERASE"/>
    <property type="match status" value="1"/>
</dbReference>
<evidence type="ECO:0000256" key="6">
    <source>
        <dbReference type="PROSITE-ProRule" id="PRU00278"/>
    </source>
</evidence>
<reference evidence="9" key="2">
    <citation type="journal article" date="2022" name="Microbiol. Resour. Announc.">
        <title>Metagenome Sequencing to Explore Phylogenomics of Terrestrial Cyanobacteria.</title>
        <authorList>
            <person name="Ward R.D."/>
            <person name="Stajich J.E."/>
            <person name="Johansen J.R."/>
            <person name="Huntemann M."/>
            <person name="Clum A."/>
            <person name="Foster B."/>
            <person name="Foster B."/>
            <person name="Roux S."/>
            <person name="Palaniappan K."/>
            <person name="Varghese N."/>
            <person name="Mukherjee S."/>
            <person name="Reddy T.B.K."/>
            <person name="Daum C."/>
            <person name="Copeland A."/>
            <person name="Chen I.A."/>
            <person name="Ivanova N.N."/>
            <person name="Kyrpides N.C."/>
            <person name="Shapiro N."/>
            <person name="Eloe-Fadrosh E.A."/>
            <person name="Pietrasiak N."/>
        </authorList>
    </citation>
    <scope>NUCLEOTIDE SEQUENCE</scope>
    <source>
        <strain evidence="9">GSE-TBD4-15B</strain>
    </source>
</reference>
<dbReference type="EMBL" id="JAHHHV010000031">
    <property type="protein sequence ID" value="MBW4465128.1"/>
    <property type="molecule type" value="Genomic_DNA"/>
</dbReference>
<proteinExistence type="predicted"/>
<evidence type="ECO:0000256" key="1">
    <source>
        <dbReference type="ARBA" id="ARBA00000971"/>
    </source>
</evidence>
<keyword evidence="4 6" id="KW-0697">Rotamase</keyword>
<sequence length="254" mass="29594">MRHLGCGKVSSVSILLEPNTVIEFLKREIQIKEICQEILSRQAIVRASEARGIIVTPEEIQAEADRQRYQNRLESAADTLNWLEEQLITPADWEAGIREALLSQKLAEDLFGREVSRYFAEHRLDFEQILLYKITVPYEQLAQELFYQIEENELSFYEAAHLYEIDQQRRLQCGYEGKLYRWSLKPEVASVVFAARLGEVIGPLQVGQTYMLLKVEEFVAAELTPEIRQEIIHRLFQEWLATELNYLIHHEGLA</sequence>
<dbReference type="InterPro" id="IPR050245">
    <property type="entry name" value="PrsA_foldase"/>
</dbReference>
<comment type="caution">
    <text evidence="9">The sequence shown here is derived from an EMBL/GenBank/DDBJ whole genome shotgun (WGS) entry which is preliminary data.</text>
</comment>
<dbReference type="PROSITE" id="PS50198">
    <property type="entry name" value="PPIC_PPIASE_2"/>
    <property type="match status" value="1"/>
</dbReference>
<dbReference type="Gene3D" id="3.10.50.40">
    <property type="match status" value="1"/>
</dbReference>
<evidence type="ECO:0000256" key="5">
    <source>
        <dbReference type="ARBA" id="ARBA00023235"/>
    </source>
</evidence>
<keyword evidence="7" id="KW-0175">Coiled coil</keyword>
<accession>A0A951P8X9</accession>
<organism evidence="9 10">
    <name type="scientific">Pegethrix bostrychoides GSE-TBD4-15B</name>
    <dbReference type="NCBI Taxonomy" id="2839662"/>
    <lineage>
        <taxon>Bacteria</taxon>
        <taxon>Bacillati</taxon>
        <taxon>Cyanobacteriota</taxon>
        <taxon>Cyanophyceae</taxon>
        <taxon>Oculatellales</taxon>
        <taxon>Oculatellaceae</taxon>
        <taxon>Pegethrix</taxon>
    </lineage>
</organism>
<feature type="domain" description="PpiC" evidence="8">
    <location>
        <begin position="126"/>
        <end position="217"/>
    </location>
</feature>
<protein>
    <recommendedName>
        <fullName evidence="2">peptidylprolyl isomerase</fullName>
        <ecNumber evidence="2">5.2.1.8</ecNumber>
    </recommendedName>
</protein>
<dbReference type="InterPro" id="IPR000297">
    <property type="entry name" value="PPIase_PpiC"/>
</dbReference>
<dbReference type="Proteomes" id="UP000707356">
    <property type="component" value="Unassembled WGS sequence"/>
</dbReference>
<keyword evidence="5 6" id="KW-0413">Isomerase</keyword>
<dbReference type="SUPFAM" id="SSF109998">
    <property type="entry name" value="Triger factor/SurA peptide-binding domain-like"/>
    <property type="match status" value="1"/>
</dbReference>
<evidence type="ECO:0000259" key="8">
    <source>
        <dbReference type="PROSITE" id="PS50198"/>
    </source>
</evidence>
<evidence type="ECO:0000256" key="7">
    <source>
        <dbReference type="SAM" id="Coils"/>
    </source>
</evidence>
<evidence type="ECO:0000313" key="10">
    <source>
        <dbReference type="Proteomes" id="UP000707356"/>
    </source>
</evidence>
<dbReference type="SUPFAM" id="SSF54534">
    <property type="entry name" value="FKBP-like"/>
    <property type="match status" value="1"/>
</dbReference>
<evidence type="ECO:0000256" key="4">
    <source>
        <dbReference type="ARBA" id="ARBA00023110"/>
    </source>
</evidence>
<dbReference type="Pfam" id="PF00639">
    <property type="entry name" value="Rotamase"/>
    <property type="match status" value="1"/>
</dbReference>
<evidence type="ECO:0000256" key="2">
    <source>
        <dbReference type="ARBA" id="ARBA00013194"/>
    </source>
</evidence>
<dbReference type="InterPro" id="IPR046357">
    <property type="entry name" value="PPIase_dom_sf"/>
</dbReference>
<dbReference type="AlphaFoldDB" id="A0A951P8X9"/>
<evidence type="ECO:0000256" key="3">
    <source>
        <dbReference type="ARBA" id="ARBA00022729"/>
    </source>
</evidence>
<dbReference type="PANTHER" id="PTHR47245:SF1">
    <property type="entry name" value="FOLDASE PROTEIN PRSA"/>
    <property type="match status" value="1"/>
</dbReference>
<evidence type="ECO:0000313" key="9">
    <source>
        <dbReference type="EMBL" id="MBW4465128.1"/>
    </source>
</evidence>
<name>A0A951P8X9_9CYAN</name>
<feature type="coiled-coil region" evidence="7">
    <location>
        <begin position="59"/>
        <end position="86"/>
    </location>
</feature>
<dbReference type="GO" id="GO:0003755">
    <property type="term" value="F:peptidyl-prolyl cis-trans isomerase activity"/>
    <property type="evidence" value="ECO:0007669"/>
    <property type="project" value="UniProtKB-KW"/>
</dbReference>
<comment type="catalytic activity">
    <reaction evidence="1">
        <text>[protein]-peptidylproline (omega=180) = [protein]-peptidylproline (omega=0)</text>
        <dbReference type="Rhea" id="RHEA:16237"/>
        <dbReference type="Rhea" id="RHEA-COMP:10747"/>
        <dbReference type="Rhea" id="RHEA-COMP:10748"/>
        <dbReference type="ChEBI" id="CHEBI:83833"/>
        <dbReference type="ChEBI" id="CHEBI:83834"/>
        <dbReference type="EC" id="5.2.1.8"/>
    </reaction>
</comment>
<keyword evidence="3" id="KW-0732">Signal</keyword>